<sequence length="188" mass="20109">MMYPFNNNPFVPFGPFGPFPRTARRTIVPRLDTRGIPELYTTGLVENTESEENTVDYGINPCIWKALPNQTLVLWKVRHPVSQNGASSPVTVVIPTGNSSSTVTSPNSAAGTTKVKVVDNKSTQVAGRDVTVPTGSGAEEQQGYTTEHIVYIDKCAGIFRLLGVTAQNSPARTTVGSNTPAESAAKSK</sequence>
<evidence type="ECO:0000313" key="1">
    <source>
        <dbReference type="EMBL" id="MBC5635096.1"/>
    </source>
</evidence>
<protein>
    <submittedName>
        <fullName evidence="1">Uncharacterized protein</fullName>
    </submittedName>
</protein>
<organism evidence="1 2">
    <name type="scientific">Parabacteroides hominis</name>
    <dbReference type="NCBI Taxonomy" id="2763057"/>
    <lineage>
        <taxon>Bacteria</taxon>
        <taxon>Pseudomonadati</taxon>
        <taxon>Bacteroidota</taxon>
        <taxon>Bacteroidia</taxon>
        <taxon>Bacteroidales</taxon>
        <taxon>Tannerellaceae</taxon>
        <taxon>Parabacteroides</taxon>
    </lineage>
</organism>
<dbReference type="RefSeq" id="WP_186931651.1">
    <property type="nucleotide sequence ID" value="NZ_JACOOJ010000071.1"/>
</dbReference>
<evidence type="ECO:0000313" key="2">
    <source>
        <dbReference type="Proteomes" id="UP000651475"/>
    </source>
</evidence>
<dbReference type="EMBL" id="JACOOJ010000071">
    <property type="protein sequence ID" value="MBC5635096.1"/>
    <property type="molecule type" value="Genomic_DNA"/>
</dbReference>
<dbReference type="Proteomes" id="UP000651475">
    <property type="component" value="Unassembled WGS sequence"/>
</dbReference>
<accession>A0ABR7DUJ5</accession>
<name>A0ABR7DUJ5_9BACT</name>
<proteinExistence type="predicted"/>
<reference evidence="1 2" key="1">
    <citation type="submission" date="2020-08" db="EMBL/GenBank/DDBJ databases">
        <title>Genome public.</title>
        <authorList>
            <person name="Liu C."/>
            <person name="Sun Q."/>
        </authorList>
    </citation>
    <scope>NUCLEOTIDE SEQUENCE [LARGE SCALE GENOMIC DNA]</scope>
    <source>
        <strain evidence="1 2">NSJ-79</strain>
    </source>
</reference>
<keyword evidence="2" id="KW-1185">Reference proteome</keyword>
<comment type="caution">
    <text evidence="1">The sequence shown here is derived from an EMBL/GenBank/DDBJ whole genome shotgun (WGS) entry which is preliminary data.</text>
</comment>
<gene>
    <name evidence="1" type="ORF">H8S65_20375</name>
</gene>